<dbReference type="AlphaFoldDB" id="A0A8T0DX11"/>
<protein>
    <recommendedName>
        <fullName evidence="2">PDZ domain-containing protein</fullName>
    </recommendedName>
</protein>
<dbReference type="InterPro" id="IPR036034">
    <property type="entry name" value="PDZ_sf"/>
</dbReference>
<dbReference type="InterPro" id="IPR001478">
    <property type="entry name" value="PDZ"/>
</dbReference>
<feature type="domain" description="PDZ" evidence="2">
    <location>
        <begin position="11"/>
        <end position="88"/>
    </location>
</feature>
<reference evidence="3 4" key="1">
    <citation type="submission" date="2019-07" db="EMBL/GenBank/DDBJ databases">
        <title>Annotation for the trematode Paragonimus westermani.</title>
        <authorList>
            <person name="Choi Y.-J."/>
        </authorList>
    </citation>
    <scope>NUCLEOTIDE SEQUENCE [LARGE SCALE GENOMIC DNA]</scope>
    <source>
        <strain evidence="3">180907_Pwestermani</strain>
    </source>
</reference>
<organism evidence="3 4">
    <name type="scientific">Paragonimus westermani</name>
    <dbReference type="NCBI Taxonomy" id="34504"/>
    <lineage>
        <taxon>Eukaryota</taxon>
        <taxon>Metazoa</taxon>
        <taxon>Spiralia</taxon>
        <taxon>Lophotrochozoa</taxon>
        <taxon>Platyhelminthes</taxon>
        <taxon>Trematoda</taxon>
        <taxon>Digenea</taxon>
        <taxon>Plagiorchiida</taxon>
        <taxon>Troglotremata</taxon>
        <taxon>Troglotrematidae</taxon>
        <taxon>Paragonimus</taxon>
    </lineage>
</organism>
<evidence type="ECO:0000313" key="3">
    <source>
        <dbReference type="EMBL" id="KAF8572475.1"/>
    </source>
</evidence>
<evidence type="ECO:0000259" key="2">
    <source>
        <dbReference type="PROSITE" id="PS50106"/>
    </source>
</evidence>
<dbReference type="SMART" id="SM00228">
    <property type="entry name" value="PDZ"/>
    <property type="match status" value="1"/>
</dbReference>
<dbReference type="Pfam" id="PF00595">
    <property type="entry name" value="PDZ"/>
    <property type="match status" value="1"/>
</dbReference>
<dbReference type="PANTHER" id="PTHR46848">
    <property type="entry name" value="REGULATOR OF G-PROTEIN SIGNALING 3"/>
    <property type="match status" value="1"/>
</dbReference>
<keyword evidence="4" id="KW-1185">Reference proteome</keyword>
<comment type="caution">
    <text evidence="3">The sequence shown here is derived from an EMBL/GenBank/DDBJ whole genome shotgun (WGS) entry which is preliminary data.</text>
</comment>
<gene>
    <name evidence="3" type="ORF">P879_00620</name>
</gene>
<sequence length="461" mass="51519">MLFWFHSVSNQFLLQRGPKGFGFTLAGDSPVYVSHVEQGSPANQCGVKAGDTIVAVDRMNVSRSTVDSVVRLFRMARNPVYFTVCRPVTVQMQIPSISRSSGGTRTISCLFQKSCFSQSKKSTPENMVRYRNGFHANCHSSPGLDYSHQFSSSAYLLAPRTPSTTTLTTTYLSCPLNNQIQPPPRSTHSHLSNSRSFYQLSVVPETTRACLRNSKTEDRLCDQFYSTSPPCAVSGNVTQEEILAKPKQSILPPSPGIWDAKVNTILPVVSSKDGSKLDVVNLPVVSSPPMQHSNTGSTSNLRPPASATKPTLPCLTVLMNPKVALTENEQTSFNVECLKYVHHVKHVDFRVHSPKLEHYGCLNLLESNCCSKVDLLMFTDLLLIAQRAPNRFFTVIKDPIYNSKVCYVNIPPYASDQLILQYIDDSSRKQIVHFQGPNVLEWFDWIRGHMVYNGNWWMGNM</sequence>
<feature type="compositionally biased region" description="Polar residues" evidence="1">
    <location>
        <begin position="288"/>
        <end position="301"/>
    </location>
</feature>
<feature type="region of interest" description="Disordered" evidence="1">
    <location>
        <begin position="288"/>
        <end position="307"/>
    </location>
</feature>
<dbReference type="GO" id="GO:0005634">
    <property type="term" value="C:nucleus"/>
    <property type="evidence" value="ECO:0007669"/>
    <property type="project" value="TreeGrafter"/>
</dbReference>
<dbReference type="EMBL" id="JTDF01000021">
    <property type="protein sequence ID" value="KAF8572475.1"/>
    <property type="molecule type" value="Genomic_DNA"/>
</dbReference>
<dbReference type="OrthoDB" id="2272012at2759"/>
<proteinExistence type="predicted"/>
<evidence type="ECO:0000313" key="4">
    <source>
        <dbReference type="Proteomes" id="UP000699462"/>
    </source>
</evidence>
<dbReference type="Proteomes" id="UP000699462">
    <property type="component" value="Unassembled WGS sequence"/>
</dbReference>
<name>A0A8T0DX11_9TREM</name>
<evidence type="ECO:0000256" key="1">
    <source>
        <dbReference type="SAM" id="MobiDB-lite"/>
    </source>
</evidence>
<dbReference type="PANTHER" id="PTHR46848:SF1">
    <property type="entry name" value="REGULATOR OF G-PROTEIN SIGNALING 3"/>
    <property type="match status" value="1"/>
</dbReference>
<accession>A0A8T0DX11</accession>
<dbReference type="Gene3D" id="2.30.42.10">
    <property type="match status" value="1"/>
</dbReference>
<dbReference type="GO" id="GO:0005886">
    <property type="term" value="C:plasma membrane"/>
    <property type="evidence" value="ECO:0007669"/>
    <property type="project" value="TreeGrafter"/>
</dbReference>
<dbReference type="SUPFAM" id="SSF50156">
    <property type="entry name" value="PDZ domain-like"/>
    <property type="match status" value="1"/>
</dbReference>
<dbReference type="PROSITE" id="PS50106">
    <property type="entry name" value="PDZ"/>
    <property type="match status" value="1"/>
</dbReference>